<protein>
    <submittedName>
        <fullName evidence="1">Uncharacterized protein</fullName>
    </submittedName>
</protein>
<dbReference type="Proteomes" id="UP000292927">
    <property type="component" value="Unassembled WGS sequence"/>
</dbReference>
<name>A0A4Q7PMK1_9FIRM</name>
<comment type="caution">
    <text evidence="1">The sequence shown here is derived from an EMBL/GenBank/DDBJ whole genome shotgun (WGS) entry which is preliminary data.</text>
</comment>
<organism evidence="1 2">
    <name type="scientific">Cuneatibacter caecimuris</name>
    <dbReference type="NCBI Taxonomy" id="1796618"/>
    <lineage>
        <taxon>Bacteria</taxon>
        <taxon>Bacillati</taxon>
        <taxon>Bacillota</taxon>
        <taxon>Clostridia</taxon>
        <taxon>Lachnospirales</taxon>
        <taxon>Lachnospiraceae</taxon>
        <taxon>Cuneatibacter</taxon>
    </lineage>
</organism>
<keyword evidence="2" id="KW-1185">Reference proteome</keyword>
<accession>A0A4Q7PMK1</accession>
<dbReference type="RefSeq" id="WP_130432238.1">
    <property type="nucleotide sequence ID" value="NZ_SGXF01000001.1"/>
</dbReference>
<proteinExistence type="predicted"/>
<evidence type="ECO:0000313" key="2">
    <source>
        <dbReference type="Proteomes" id="UP000292927"/>
    </source>
</evidence>
<sequence length="163" mass="18553">MGGEKGLKAMQLLAAGLAAICFGMGVCLAIQTFKLNHFLGRESAGIQSEYDNWRTCIQNAAAAYEREETGLAQEYLGKAEVYQWGLLHHKGVLEEFGKDVNRCREFYDVSTYLSGYMKRMASEGFTEERAEIMQGIDAWIRNTEEVSNLVFQELEERFPHYTE</sequence>
<dbReference type="AlphaFoldDB" id="A0A4Q7PMK1"/>
<gene>
    <name evidence="1" type="ORF">EV209_0239</name>
</gene>
<dbReference type="EMBL" id="SGXF01000001">
    <property type="protein sequence ID" value="RZT02132.1"/>
    <property type="molecule type" value="Genomic_DNA"/>
</dbReference>
<reference evidence="1 2" key="1">
    <citation type="submission" date="2019-02" db="EMBL/GenBank/DDBJ databases">
        <title>Genomic Encyclopedia of Type Strains, Phase IV (KMG-IV): sequencing the most valuable type-strain genomes for metagenomic binning, comparative biology and taxonomic classification.</title>
        <authorList>
            <person name="Goeker M."/>
        </authorList>
    </citation>
    <scope>NUCLEOTIDE SEQUENCE [LARGE SCALE GENOMIC DNA]</scope>
    <source>
        <strain evidence="1 2">DSM 29486</strain>
    </source>
</reference>
<evidence type="ECO:0000313" key="1">
    <source>
        <dbReference type="EMBL" id="RZT02132.1"/>
    </source>
</evidence>